<organism evidence="4">
    <name type="scientific">viral metagenome</name>
    <dbReference type="NCBI Taxonomy" id="1070528"/>
    <lineage>
        <taxon>unclassified sequences</taxon>
        <taxon>metagenomes</taxon>
        <taxon>organismal metagenomes</taxon>
    </lineage>
</organism>
<dbReference type="GO" id="GO:0016020">
    <property type="term" value="C:membrane"/>
    <property type="evidence" value="ECO:0007669"/>
    <property type="project" value="UniProtKB-SubCell"/>
</dbReference>
<reference evidence="4" key="1">
    <citation type="journal article" date="2020" name="Nature">
        <title>Giant virus diversity and host interactions through global metagenomics.</title>
        <authorList>
            <person name="Schulz F."/>
            <person name="Roux S."/>
            <person name="Paez-Espino D."/>
            <person name="Jungbluth S."/>
            <person name="Walsh D.A."/>
            <person name="Denef V.J."/>
            <person name="McMahon K.D."/>
            <person name="Konstantinidis K.T."/>
            <person name="Eloe-Fadrosh E.A."/>
            <person name="Kyrpides N.C."/>
            <person name="Woyke T."/>
        </authorList>
    </citation>
    <scope>NUCLEOTIDE SEQUENCE</scope>
    <source>
        <strain evidence="4">GVMAG-M-3300001351-8</strain>
    </source>
</reference>
<evidence type="ECO:0000313" key="4">
    <source>
        <dbReference type="EMBL" id="QHT28693.1"/>
    </source>
</evidence>
<dbReference type="PANTHER" id="PTHR10969">
    <property type="entry name" value="MICROTUBULE-ASSOCIATED PROTEINS 1A/1B LIGHT CHAIN 3-RELATED"/>
    <property type="match status" value="1"/>
</dbReference>
<dbReference type="InterPro" id="IPR029071">
    <property type="entry name" value="Ubiquitin-like_domsf"/>
</dbReference>
<evidence type="ECO:0000256" key="1">
    <source>
        <dbReference type="ARBA" id="ARBA00004370"/>
    </source>
</evidence>
<dbReference type="InterPro" id="IPR004241">
    <property type="entry name" value="Atg8-like"/>
</dbReference>
<proteinExistence type="predicted"/>
<keyword evidence="2" id="KW-0472">Membrane</keyword>
<dbReference type="EMBL" id="MN738863">
    <property type="protein sequence ID" value="QHT28693.1"/>
    <property type="molecule type" value="Genomic_DNA"/>
</dbReference>
<dbReference type="Pfam" id="PF02991">
    <property type="entry name" value="ATG8"/>
    <property type="match status" value="1"/>
</dbReference>
<protein>
    <recommendedName>
        <fullName evidence="5">Autophagy-related protein</fullName>
    </recommendedName>
</protein>
<keyword evidence="3" id="KW-0449">Lipoprotein</keyword>
<evidence type="ECO:0008006" key="5">
    <source>
        <dbReference type="Google" id="ProtNLM"/>
    </source>
</evidence>
<evidence type="ECO:0000256" key="3">
    <source>
        <dbReference type="ARBA" id="ARBA00023288"/>
    </source>
</evidence>
<dbReference type="AlphaFoldDB" id="A0A6C0EJS8"/>
<comment type="subcellular location">
    <subcellularLocation>
        <location evidence="1">Membrane</location>
    </subcellularLocation>
</comment>
<sequence>MSYTFKNINFNERLSESIRIKKKYPGKVPIIISKHIVSKLPHINKSKYLISEDLSTKQLLFIIKKQIKVKSETELSIYVNGLIPSASLSILELYDKYKNNDGFLYITYREEGYYYNWVYRVLDYFKIL</sequence>
<name>A0A6C0EJS8_9ZZZZ</name>
<dbReference type="SUPFAM" id="SSF54236">
    <property type="entry name" value="Ubiquitin-like"/>
    <property type="match status" value="1"/>
</dbReference>
<dbReference type="Gene3D" id="3.10.20.90">
    <property type="entry name" value="Phosphatidylinositol 3-kinase Catalytic Subunit, Chain A, domain 1"/>
    <property type="match status" value="1"/>
</dbReference>
<accession>A0A6C0EJS8</accession>
<evidence type="ECO:0000256" key="2">
    <source>
        <dbReference type="ARBA" id="ARBA00023136"/>
    </source>
</evidence>